<keyword evidence="3" id="KW-0328">Glycosyltransferase</keyword>
<reference evidence="9 10" key="1">
    <citation type="submission" date="2016-09" db="EMBL/GenBank/DDBJ databases">
        <title>genome sequence of Mycobacterium sp. 739 SCH.</title>
        <authorList>
            <person name="Greninger A.L."/>
            <person name="Qin X."/>
            <person name="Jerome K."/>
            <person name="Vora S."/>
            <person name="Quinn K."/>
        </authorList>
    </citation>
    <scope>NUCLEOTIDE SEQUENCE [LARGE SCALE GENOMIC DNA]</scope>
    <source>
        <strain evidence="9 10">SCH</strain>
    </source>
</reference>
<name>A0A1E8Q525_9MYCO</name>
<evidence type="ECO:0000256" key="6">
    <source>
        <dbReference type="ARBA" id="ARBA00022989"/>
    </source>
</evidence>
<dbReference type="EMBL" id="MCHX01000029">
    <property type="protein sequence ID" value="OFJ53159.1"/>
    <property type="molecule type" value="Genomic_DNA"/>
</dbReference>
<feature type="transmembrane region" description="Helical" evidence="8">
    <location>
        <begin position="120"/>
        <end position="138"/>
    </location>
</feature>
<evidence type="ECO:0000256" key="8">
    <source>
        <dbReference type="SAM" id="Phobius"/>
    </source>
</evidence>
<feature type="transmembrane region" description="Helical" evidence="8">
    <location>
        <begin position="150"/>
        <end position="177"/>
    </location>
</feature>
<dbReference type="PANTHER" id="PTHR33908:SF3">
    <property type="entry name" value="UNDECAPRENYL PHOSPHATE-ALPHA-4-AMINO-4-DEOXY-L-ARABINOSE ARABINOSYL TRANSFERASE"/>
    <property type="match status" value="1"/>
</dbReference>
<evidence type="ECO:0000313" key="9">
    <source>
        <dbReference type="EMBL" id="OFJ53159.1"/>
    </source>
</evidence>
<accession>A0A1E8Q525</accession>
<keyword evidence="10" id="KW-1185">Reference proteome</keyword>
<keyword evidence="6 8" id="KW-1133">Transmembrane helix</keyword>
<proteinExistence type="predicted"/>
<keyword evidence="5 8" id="KW-0812">Transmembrane</keyword>
<feature type="transmembrane region" description="Helical" evidence="8">
    <location>
        <begin position="321"/>
        <end position="339"/>
    </location>
</feature>
<feature type="transmembrane region" description="Helical" evidence="8">
    <location>
        <begin position="294"/>
        <end position="314"/>
    </location>
</feature>
<evidence type="ECO:0000256" key="4">
    <source>
        <dbReference type="ARBA" id="ARBA00022679"/>
    </source>
</evidence>
<feature type="transmembrane region" description="Helical" evidence="8">
    <location>
        <begin position="183"/>
        <end position="202"/>
    </location>
</feature>
<dbReference type="InterPro" id="IPR050297">
    <property type="entry name" value="LipidA_mod_glycosyltrf_83"/>
</dbReference>
<evidence type="ECO:0000256" key="7">
    <source>
        <dbReference type="ARBA" id="ARBA00023136"/>
    </source>
</evidence>
<sequence>MIGALAAGVGAAGAGHPSLWFDEAATVSAATRPLPELLPLLQHIDAVHGLYYLLMHGWLTLAPVTEFWLRAPSCLAVGIAAAGVVGLCRRFTGRAAALTAGVVFAILPRMTWAAVEARSYAFTAAVAVWLTVLLVAAARRGRTWLWPLYGMGAAVAVLLNVYLGLLVAAHGVAVLALSRRLPVLLRWLAAAAFGVGALLGFLDLARSQVGQIAWISPLGGHTVVDVLRDQYFDGSTPFAIGAGAALGASFLLWCARRSRISIGDRQLAVIAVAWLVVPTATLLVWSAVASPIYYPRYLCFTAPAIAVLLGMAIAHVARRPWVVIGVLLAFAAAAAPTYVVSQRGPYKAEGMDYSQIADVVVRHARPGDCLLLDNTTSWKPGPIRPLLAARPSAYRDLVDPGRGRLATETDRLWDGFVPIWTVADRVRRCTVLWTVSQRDPAVPARESGTALAPGPRLAGVPVYQLPRAWGFRIVERWQFNFAQIVESRRPS</sequence>
<keyword evidence="7 8" id="KW-0472">Membrane</keyword>
<protein>
    <submittedName>
        <fullName evidence="9">Uncharacterized protein</fullName>
    </submittedName>
</protein>
<evidence type="ECO:0000256" key="2">
    <source>
        <dbReference type="ARBA" id="ARBA00022475"/>
    </source>
</evidence>
<dbReference type="Proteomes" id="UP000178953">
    <property type="component" value="Unassembled WGS sequence"/>
</dbReference>
<feature type="transmembrane region" description="Helical" evidence="8">
    <location>
        <begin position="67"/>
        <end position="88"/>
    </location>
</feature>
<feature type="transmembrane region" description="Helical" evidence="8">
    <location>
        <begin position="267"/>
        <end position="288"/>
    </location>
</feature>
<dbReference type="GO" id="GO:0010041">
    <property type="term" value="P:response to iron(III) ion"/>
    <property type="evidence" value="ECO:0007669"/>
    <property type="project" value="TreeGrafter"/>
</dbReference>
<gene>
    <name evidence="9" type="ORF">BEL07_13905</name>
</gene>
<dbReference type="GO" id="GO:0005886">
    <property type="term" value="C:plasma membrane"/>
    <property type="evidence" value="ECO:0007669"/>
    <property type="project" value="UniProtKB-SubCell"/>
</dbReference>
<dbReference type="PANTHER" id="PTHR33908">
    <property type="entry name" value="MANNOSYLTRANSFERASE YKCB-RELATED"/>
    <property type="match status" value="1"/>
</dbReference>
<keyword evidence="4" id="KW-0808">Transferase</keyword>
<feature type="transmembrane region" description="Helical" evidence="8">
    <location>
        <begin position="234"/>
        <end position="255"/>
    </location>
</feature>
<dbReference type="GO" id="GO:0009103">
    <property type="term" value="P:lipopolysaccharide biosynthetic process"/>
    <property type="evidence" value="ECO:0007669"/>
    <property type="project" value="UniProtKB-ARBA"/>
</dbReference>
<comment type="caution">
    <text evidence="9">The sequence shown here is derived from an EMBL/GenBank/DDBJ whole genome shotgun (WGS) entry which is preliminary data.</text>
</comment>
<evidence type="ECO:0000256" key="1">
    <source>
        <dbReference type="ARBA" id="ARBA00004651"/>
    </source>
</evidence>
<evidence type="ECO:0000256" key="3">
    <source>
        <dbReference type="ARBA" id="ARBA00022676"/>
    </source>
</evidence>
<evidence type="ECO:0000256" key="5">
    <source>
        <dbReference type="ARBA" id="ARBA00022692"/>
    </source>
</evidence>
<comment type="subcellular location">
    <subcellularLocation>
        <location evidence="1">Cell membrane</location>
        <topology evidence="1">Multi-pass membrane protein</topology>
    </subcellularLocation>
</comment>
<organism evidence="9 10">
    <name type="scientific">Mycolicibacterium grossiae</name>
    <dbReference type="NCBI Taxonomy" id="1552759"/>
    <lineage>
        <taxon>Bacteria</taxon>
        <taxon>Bacillati</taxon>
        <taxon>Actinomycetota</taxon>
        <taxon>Actinomycetes</taxon>
        <taxon>Mycobacteriales</taxon>
        <taxon>Mycobacteriaceae</taxon>
        <taxon>Mycolicibacterium</taxon>
    </lineage>
</organism>
<evidence type="ECO:0000313" key="10">
    <source>
        <dbReference type="Proteomes" id="UP000178953"/>
    </source>
</evidence>
<dbReference type="GO" id="GO:0016763">
    <property type="term" value="F:pentosyltransferase activity"/>
    <property type="evidence" value="ECO:0007669"/>
    <property type="project" value="TreeGrafter"/>
</dbReference>
<dbReference type="AlphaFoldDB" id="A0A1E8Q525"/>
<keyword evidence="2" id="KW-1003">Cell membrane</keyword>